<dbReference type="PROSITE" id="PS50234">
    <property type="entry name" value="VWFA"/>
    <property type="match status" value="1"/>
</dbReference>
<evidence type="ECO:0000313" key="3">
    <source>
        <dbReference type="Proteomes" id="UP001476798"/>
    </source>
</evidence>
<dbReference type="Pfam" id="PF00092">
    <property type="entry name" value="VWA"/>
    <property type="match status" value="1"/>
</dbReference>
<comment type="caution">
    <text evidence="2">The sequence shown here is derived from an EMBL/GenBank/DDBJ whole genome shotgun (WGS) entry which is preliminary data.</text>
</comment>
<dbReference type="InterPro" id="IPR036465">
    <property type="entry name" value="vWFA_dom_sf"/>
</dbReference>
<dbReference type="PANTHER" id="PTHR24020:SF20">
    <property type="entry name" value="PH DOMAIN-CONTAINING PROTEIN"/>
    <property type="match status" value="1"/>
</dbReference>
<proteinExistence type="predicted"/>
<dbReference type="Gene3D" id="3.40.50.410">
    <property type="entry name" value="von Willebrand factor, type A domain"/>
    <property type="match status" value="1"/>
</dbReference>
<feature type="domain" description="VWFA" evidence="1">
    <location>
        <begin position="1"/>
        <end position="108"/>
    </location>
</feature>
<evidence type="ECO:0000313" key="2">
    <source>
        <dbReference type="EMBL" id="MEQ2176039.1"/>
    </source>
</evidence>
<evidence type="ECO:0000259" key="1">
    <source>
        <dbReference type="PROSITE" id="PS50234"/>
    </source>
</evidence>
<feature type="non-terminal residue" evidence="2">
    <location>
        <position position="108"/>
    </location>
</feature>
<organism evidence="2 3">
    <name type="scientific">Goodea atripinnis</name>
    <dbReference type="NCBI Taxonomy" id="208336"/>
    <lineage>
        <taxon>Eukaryota</taxon>
        <taxon>Metazoa</taxon>
        <taxon>Chordata</taxon>
        <taxon>Craniata</taxon>
        <taxon>Vertebrata</taxon>
        <taxon>Euteleostomi</taxon>
        <taxon>Actinopterygii</taxon>
        <taxon>Neopterygii</taxon>
        <taxon>Teleostei</taxon>
        <taxon>Neoteleostei</taxon>
        <taxon>Acanthomorphata</taxon>
        <taxon>Ovalentaria</taxon>
        <taxon>Atherinomorphae</taxon>
        <taxon>Cyprinodontiformes</taxon>
        <taxon>Goodeidae</taxon>
        <taxon>Goodea</taxon>
    </lineage>
</organism>
<dbReference type="SUPFAM" id="SSF53300">
    <property type="entry name" value="vWA-like"/>
    <property type="match status" value="1"/>
</dbReference>
<protein>
    <recommendedName>
        <fullName evidence="1">VWFA domain-containing protein</fullName>
    </recommendedName>
</protein>
<reference evidence="2 3" key="1">
    <citation type="submission" date="2021-06" db="EMBL/GenBank/DDBJ databases">
        <authorList>
            <person name="Palmer J.M."/>
        </authorList>
    </citation>
    <scope>NUCLEOTIDE SEQUENCE [LARGE SCALE GENOMIC DNA]</scope>
    <source>
        <strain evidence="2 3">GA_2019</strain>
        <tissue evidence="2">Muscle</tissue>
    </source>
</reference>
<accession>A0ABV0NZ26</accession>
<gene>
    <name evidence="2" type="ORF">GOODEAATRI_024044</name>
</gene>
<dbReference type="EMBL" id="JAHRIO010052610">
    <property type="protein sequence ID" value="MEQ2176039.1"/>
    <property type="molecule type" value="Genomic_DNA"/>
</dbReference>
<dbReference type="PANTHER" id="PTHR24020">
    <property type="entry name" value="COLLAGEN ALPHA"/>
    <property type="match status" value="1"/>
</dbReference>
<dbReference type="Proteomes" id="UP001476798">
    <property type="component" value="Unassembled WGS sequence"/>
</dbReference>
<dbReference type="InterPro" id="IPR002035">
    <property type="entry name" value="VWF_A"/>
</dbReference>
<name>A0ABV0NZ26_9TELE</name>
<dbReference type="PRINTS" id="PR00453">
    <property type="entry name" value="VWFADOMAIN"/>
</dbReference>
<sequence length="108" mass="12280">MKDFIFRVATYFPVIGSHGTQVAVVHYSDEPRIEFRLSDFKDRNSVLRAIRGLRYRGGNTKTGIGYVLRELFKESLGMRQDVAHVLVLITDGRAQDDVMPPSRIARAL</sequence>
<keyword evidence="3" id="KW-1185">Reference proteome</keyword>
<dbReference type="InterPro" id="IPR050525">
    <property type="entry name" value="ECM_Assembly_Org"/>
</dbReference>